<dbReference type="Gene3D" id="1.20.1250.20">
    <property type="entry name" value="MFS general substrate transporter like domains"/>
    <property type="match status" value="2"/>
</dbReference>
<dbReference type="PROSITE" id="PS50850">
    <property type="entry name" value="MFS"/>
    <property type="match status" value="1"/>
</dbReference>
<dbReference type="GO" id="GO:0005886">
    <property type="term" value="C:plasma membrane"/>
    <property type="evidence" value="ECO:0007669"/>
    <property type="project" value="UniProtKB-SubCell"/>
</dbReference>
<reference evidence="7 8" key="1">
    <citation type="submission" date="2019-09" db="EMBL/GenBank/DDBJ databases">
        <title>Phylogeny of genus Pseudoclavibacter and closely related genus.</title>
        <authorList>
            <person name="Li Y."/>
        </authorList>
    </citation>
    <scope>NUCLEOTIDE SEQUENCE [LARGE SCALE GENOMIC DNA]</scope>
    <source>
        <strain evidence="7 8">DSM 23821</strain>
    </source>
</reference>
<keyword evidence="8" id="KW-1185">Reference proteome</keyword>
<organism evidence="7 8">
    <name type="scientific">Pseudoclavibacter chungangensis</name>
    <dbReference type="NCBI Taxonomy" id="587635"/>
    <lineage>
        <taxon>Bacteria</taxon>
        <taxon>Bacillati</taxon>
        <taxon>Actinomycetota</taxon>
        <taxon>Actinomycetes</taxon>
        <taxon>Micrococcales</taxon>
        <taxon>Microbacteriaceae</taxon>
        <taxon>Pseudoclavibacter</taxon>
    </lineage>
</organism>
<feature type="transmembrane region" description="Helical" evidence="5">
    <location>
        <begin position="118"/>
        <end position="141"/>
    </location>
</feature>
<dbReference type="Pfam" id="PF07690">
    <property type="entry name" value="MFS_1"/>
    <property type="match status" value="1"/>
</dbReference>
<feature type="transmembrane region" description="Helical" evidence="5">
    <location>
        <begin position="334"/>
        <end position="354"/>
    </location>
</feature>
<feature type="transmembrane region" description="Helical" evidence="5">
    <location>
        <begin position="245"/>
        <end position="262"/>
    </location>
</feature>
<feature type="transmembrane region" description="Helical" evidence="5">
    <location>
        <begin position="181"/>
        <end position="203"/>
    </location>
</feature>
<protein>
    <submittedName>
        <fullName evidence="7">MFS transporter</fullName>
    </submittedName>
</protein>
<dbReference type="EMBL" id="WBJZ01000014">
    <property type="protein sequence ID" value="KAB1655657.1"/>
    <property type="molecule type" value="Genomic_DNA"/>
</dbReference>
<feature type="transmembrane region" description="Helical" evidence="5">
    <location>
        <begin position="282"/>
        <end position="304"/>
    </location>
</feature>
<dbReference type="AlphaFoldDB" id="A0A7J5BQX4"/>
<feature type="domain" description="Major facilitator superfamily (MFS) profile" evidence="6">
    <location>
        <begin position="26"/>
        <end position="425"/>
    </location>
</feature>
<feature type="transmembrane region" description="Helical" evidence="5">
    <location>
        <begin position="366"/>
        <end position="389"/>
    </location>
</feature>
<comment type="subcellular location">
    <subcellularLocation>
        <location evidence="1">Cell membrane</location>
        <topology evidence="1">Multi-pass membrane protein</topology>
    </subcellularLocation>
</comment>
<evidence type="ECO:0000256" key="4">
    <source>
        <dbReference type="ARBA" id="ARBA00023136"/>
    </source>
</evidence>
<feature type="transmembrane region" description="Helical" evidence="5">
    <location>
        <begin position="153"/>
        <end position="175"/>
    </location>
</feature>
<dbReference type="PANTHER" id="PTHR23508:SF10">
    <property type="entry name" value="CARBOXYLIC ACID TRANSPORTER PROTEIN HOMOLOG"/>
    <property type="match status" value="1"/>
</dbReference>
<evidence type="ECO:0000313" key="7">
    <source>
        <dbReference type="EMBL" id="KAB1655657.1"/>
    </source>
</evidence>
<evidence type="ECO:0000313" key="8">
    <source>
        <dbReference type="Proteomes" id="UP000467240"/>
    </source>
</evidence>
<dbReference type="RefSeq" id="WP_158041045.1">
    <property type="nucleotide sequence ID" value="NZ_JACCFV010000001.1"/>
</dbReference>
<accession>A0A7J5BQX4</accession>
<dbReference type="InterPro" id="IPR020846">
    <property type="entry name" value="MFS_dom"/>
</dbReference>
<name>A0A7J5BQX4_9MICO</name>
<dbReference type="Proteomes" id="UP000467240">
    <property type="component" value="Unassembled WGS sequence"/>
</dbReference>
<proteinExistence type="predicted"/>
<feature type="transmembrane region" description="Helical" evidence="5">
    <location>
        <begin position="401"/>
        <end position="420"/>
    </location>
</feature>
<dbReference type="InterPro" id="IPR011701">
    <property type="entry name" value="MFS"/>
</dbReference>
<evidence type="ECO:0000256" key="2">
    <source>
        <dbReference type="ARBA" id="ARBA00022692"/>
    </source>
</evidence>
<feature type="transmembrane region" description="Helical" evidence="5">
    <location>
        <begin position="21"/>
        <end position="39"/>
    </location>
</feature>
<dbReference type="SUPFAM" id="SSF103473">
    <property type="entry name" value="MFS general substrate transporter"/>
    <property type="match status" value="1"/>
</dbReference>
<feature type="transmembrane region" description="Helical" evidence="5">
    <location>
        <begin position="59"/>
        <end position="81"/>
    </location>
</feature>
<dbReference type="OrthoDB" id="9810492at2"/>
<evidence type="ECO:0000256" key="3">
    <source>
        <dbReference type="ARBA" id="ARBA00022989"/>
    </source>
</evidence>
<dbReference type="PANTHER" id="PTHR23508">
    <property type="entry name" value="CARBOXYLIC ACID TRANSPORTER PROTEIN HOMOLOG"/>
    <property type="match status" value="1"/>
</dbReference>
<gene>
    <name evidence="7" type="ORF">F8O01_11685</name>
</gene>
<dbReference type="InterPro" id="IPR036259">
    <property type="entry name" value="MFS_trans_sf"/>
</dbReference>
<feature type="transmembrane region" description="Helical" evidence="5">
    <location>
        <begin position="311"/>
        <end position="328"/>
    </location>
</feature>
<dbReference type="GO" id="GO:0046943">
    <property type="term" value="F:carboxylic acid transmembrane transporter activity"/>
    <property type="evidence" value="ECO:0007669"/>
    <property type="project" value="TreeGrafter"/>
</dbReference>
<feature type="transmembrane region" description="Helical" evidence="5">
    <location>
        <begin position="93"/>
        <end position="112"/>
    </location>
</feature>
<comment type="caution">
    <text evidence="7">The sequence shown here is derived from an EMBL/GenBank/DDBJ whole genome shotgun (WGS) entry which is preliminary data.</text>
</comment>
<keyword evidence="3 5" id="KW-1133">Transmembrane helix</keyword>
<evidence type="ECO:0000256" key="5">
    <source>
        <dbReference type="SAM" id="Phobius"/>
    </source>
</evidence>
<evidence type="ECO:0000256" key="1">
    <source>
        <dbReference type="ARBA" id="ARBA00004651"/>
    </source>
</evidence>
<keyword evidence="4 5" id="KW-0472">Membrane</keyword>
<evidence type="ECO:0000259" key="6">
    <source>
        <dbReference type="PROSITE" id="PS50850"/>
    </source>
</evidence>
<keyword evidence="2 5" id="KW-0812">Transmembrane</keyword>
<sequence>MTRTERIAPRRPYTAPPQGGHYQYVLLAVLFATFGFVFFDRLALNYLAPYWMPELGLDHTALGLLGGIPSLTWAISGLLLGVVSDRIDRRKPLIIVCTIGFSVFSALSGFVGGLASLLLLRGIMGMFEGGVLPLSQTLMMFSSSEKRRGLNMGLLQGSSAGLIGGIAGPIVTVAMAEAWGWRSAFFFTIVPGLLMSLLVLLFVRELRLRGGGAGAGAAGMLPPTSAIPVAERPVTFAQALRSRNILLCMFIAVFFITWFVTTQTFTPSYLAETRPDWSGGEVAFALTGIGVGWVLWGAVVPAFSDRFGRKLAIIVFALVAALAPVLIMRITSPGLLFVAMALSYTGMGCFTLFMATIPAETVAPHVMASCLGLIMGVGEIGGGFVAPWIGGMIADAFGLDATFWMCTGAALVVVVLALFLRETSPIAARRHGVAVDGAPRS</sequence>